<evidence type="ECO:0000313" key="5">
    <source>
        <dbReference type="Proteomes" id="UP000585474"/>
    </source>
</evidence>
<evidence type="ECO:0000256" key="1">
    <source>
        <dbReference type="PROSITE-ProRule" id="PRU00047"/>
    </source>
</evidence>
<evidence type="ECO:0000256" key="2">
    <source>
        <dbReference type="SAM" id="MobiDB-lite"/>
    </source>
</evidence>
<dbReference type="Proteomes" id="UP000585474">
    <property type="component" value="Unassembled WGS sequence"/>
</dbReference>
<accession>A0A7J0FU78</accession>
<comment type="caution">
    <text evidence="4">The sequence shown here is derived from an EMBL/GenBank/DDBJ whole genome shotgun (WGS) entry which is preliminary data.</text>
</comment>
<keyword evidence="5" id="KW-1185">Reference proteome</keyword>
<evidence type="ECO:0000259" key="3">
    <source>
        <dbReference type="PROSITE" id="PS50158"/>
    </source>
</evidence>
<dbReference type="EMBL" id="BJWL01000015">
    <property type="protein sequence ID" value="GFZ02256.1"/>
    <property type="molecule type" value="Genomic_DNA"/>
</dbReference>
<dbReference type="InterPro" id="IPR001878">
    <property type="entry name" value="Znf_CCHC"/>
</dbReference>
<sequence>MEFGRALTRLLNIEVSDFDSLALLEVSRHSGFIRGALASEGSRERGRGQGRGHHRDTGKGQWRSQARGRTVKCFYCNQEGHIKRDCPKFKAHDQSSDTAATAVMAVDESDHASDIYGWQTTRLAELLAEGQSGSAWQMGDSKGCSFDASGGTLRVSKENKEMLWGKKTGGLYRLEGNVQTGGATVRHRSNGISEKNGQGKQPLHRGYAKQAQGYLEDPEWYKSAGRCFGISKGAVTPKRVSFALDLISGGVLSSCAHKGGDMEPRQLAKHFGGKWSSPLMRLGISDAVLQSYGGAGSEAVRKDNLKTSDYPPIRLMIRYSVRSQPPPSLGLSKGMVGCLDFLRALCCGLRTDCCEVRLRGKTERDGERGRELSDRVSSVVIHSFDSGLVISLRGRDAEFWAELSIAFRKAQSLEFGEDRYASPPMSEVVGDSNRIRKVERGDDDEVKRLVG</sequence>
<keyword evidence="1" id="KW-0479">Metal-binding</keyword>
<dbReference type="SMART" id="SM00343">
    <property type="entry name" value="ZnF_C2HC"/>
    <property type="match status" value="1"/>
</dbReference>
<dbReference type="Pfam" id="PF00098">
    <property type="entry name" value="zf-CCHC"/>
    <property type="match status" value="1"/>
</dbReference>
<dbReference type="OrthoDB" id="2012683at2759"/>
<keyword evidence="1" id="KW-0862">Zinc</keyword>
<dbReference type="Gene3D" id="4.10.60.10">
    <property type="entry name" value="Zinc finger, CCHC-type"/>
    <property type="match status" value="1"/>
</dbReference>
<organism evidence="4 5">
    <name type="scientific">Actinidia rufa</name>
    <dbReference type="NCBI Taxonomy" id="165716"/>
    <lineage>
        <taxon>Eukaryota</taxon>
        <taxon>Viridiplantae</taxon>
        <taxon>Streptophyta</taxon>
        <taxon>Embryophyta</taxon>
        <taxon>Tracheophyta</taxon>
        <taxon>Spermatophyta</taxon>
        <taxon>Magnoliopsida</taxon>
        <taxon>eudicotyledons</taxon>
        <taxon>Gunneridae</taxon>
        <taxon>Pentapetalae</taxon>
        <taxon>asterids</taxon>
        <taxon>Ericales</taxon>
        <taxon>Actinidiaceae</taxon>
        <taxon>Actinidia</taxon>
    </lineage>
</organism>
<dbReference type="InterPro" id="IPR036875">
    <property type="entry name" value="Znf_CCHC_sf"/>
</dbReference>
<protein>
    <recommendedName>
        <fullName evidence="3">CCHC-type domain-containing protein</fullName>
    </recommendedName>
</protein>
<name>A0A7J0FU78_9ERIC</name>
<dbReference type="PROSITE" id="PS50158">
    <property type="entry name" value="ZF_CCHC"/>
    <property type="match status" value="1"/>
</dbReference>
<feature type="region of interest" description="Disordered" evidence="2">
    <location>
        <begin position="183"/>
        <end position="204"/>
    </location>
</feature>
<proteinExistence type="predicted"/>
<feature type="domain" description="CCHC-type" evidence="3">
    <location>
        <begin position="72"/>
        <end position="88"/>
    </location>
</feature>
<dbReference type="SUPFAM" id="SSF57756">
    <property type="entry name" value="Retrovirus zinc finger-like domains"/>
    <property type="match status" value="1"/>
</dbReference>
<keyword evidence="1" id="KW-0863">Zinc-finger</keyword>
<feature type="region of interest" description="Disordered" evidence="2">
    <location>
        <begin position="37"/>
        <end position="64"/>
    </location>
</feature>
<dbReference type="AlphaFoldDB" id="A0A7J0FU78"/>
<gene>
    <name evidence="4" type="ORF">Acr_15g0008640</name>
</gene>
<dbReference type="GO" id="GO:0008270">
    <property type="term" value="F:zinc ion binding"/>
    <property type="evidence" value="ECO:0007669"/>
    <property type="project" value="UniProtKB-KW"/>
</dbReference>
<evidence type="ECO:0000313" key="4">
    <source>
        <dbReference type="EMBL" id="GFZ02256.1"/>
    </source>
</evidence>
<feature type="compositionally biased region" description="Polar residues" evidence="2">
    <location>
        <begin position="190"/>
        <end position="199"/>
    </location>
</feature>
<dbReference type="GO" id="GO:0003676">
    <property type="term" value="F:nucleic acid binding"/>
    <property type="evidence" value="ECO:0007669"/>
    <property type="project" value="InterPro"/>
</dbReference>
<reference evidence="4 5" key="1">
    <citation type="submission" date="2019-07" db="EMBL/GenBank/DDBJ databases">
        <title>De Novo Assembly of kiwifruit Actinidia rufa.</title>
        <authorList>
            <person name="Sugita-Konishi S."/>
            <person name="Sato K."/>
            <person name="Mori E."/>
            <person name="Abe Y."/>
            <person name="Kisaki G."/>
            <person name="Hamano K."/>
            <person name="Suezawa K."/>
            <person name="Otani M."/>
            <person name="Fukuda T."/>
            <person name="Manabe T."/>
            <person name="Gomi K."/>
            <person name="Tabuchi M."/>
            <person name="Akimitsu K."/>
            <person name="Kataoka I."/>
        </authorList>
    </citation>
    <scope>NUCLEOTIDE SEQUENCE [LARGE SCALE GENOMIC DNA]</scope>
    <source>
        <strain evidence="5">cv. Fuchu</strain>
    </source>
</reference>